<dbReference type="EMBL" id="LRVM01000011">
    <property type="protein sequence ID" value="KXL52029.1"/>
    <property type="molecule type" value="Genomic_DNA"/>
</dbReference>
<accession>A0A136WCF4</accession>
<evidence type="ECO:0000313" key="2">
    <source>
        <dbReference type="Proteomes" id="UP000070539"/>
    </source>
</evidence>
<reference evidence="1 2" key="1">
    <citation type="submission" date="2016-01" db="EMBL/GenBank/DDBJ databases">
        <title>Genome sequence of Clostridium neopropionicum X4, DSM-3847.</title>
        <authorList>
            <person name="Poehlein A."/>
            <person name="Beck M.H."/>
            <person name="Bengelsdorf F.R."/>
            <person name="Daniel R."/>
            <person name="Duerre P."/>
        </authorList>
    </citation>
    <scope>NUCLEOTIDE SEQUENCE [LARGE SCALE GENOMIC DNA]</scope>
    <source>
        <strain evidence="1 2">DSM-3847</strain>
    </source>
</reference>
<organism evidence="1 2">
    <name type="scientific">Anaerotignum neopropionicum</name>
    <dbReference type="NCBI Taxonomy" id="36847"/>
    <lineage>
        <taxon>Bacteria</taxon>
        <taxon>Bacillati</taxon>
        <taxon>Bacillota</taxon>
        <taxon>Clostridia</taxon>
        <taxon>Lachnospirales</taxon>
        <taxon>Anaerotignaceae</taxon>
        <taxon>Anaerotignum</taxon>
    </lineage>
</organism>
<dbReference type="RefSeq" id="WP_066089865.1">
    <property type="nucleotide sequence ID" value="NZ_LRVM01000011.1"/>
</dbReference>
<dbReference type="PANTHER" id="PTHR34070">
    <property type="entry name" value="ARMADILLO-TYPE FOLD"/>
    <property type="match status" value="1"/>
</dbReference>
<protein>
    <submittedName>
        <fullName evidence="1">DNA alkylation repair enzyme</fullName>
    </submittedName>
</protein>
<dbReference type="Pfam" id="PF08713">
    <property type="entry name" value="DNA_alkylation"/>
    <property type="match status" value="1"/>
</dbReference>
<proteinExistence type="predicted"/>
<dbReference type="SUPFAM" id="SSF48371">
    <property type="entry name" value="ARM repeat"/>
    <property type="match status" value="1"/>
</dbReference>
<dbReference type="CDD" id="cd06561">
    <property type="entry name" value="AlkD_like"/>
    <property type="match status" value="1"/>
</dbReference>
<sequence length="247" mass="28922">MREYGWTAEAYESFYKELLSLQDEKYRLFHEKLLCSALPVIGIRIPVLRQKAKELAKLAGKDFFAVCKKDTYEERLLYGLVAAQVPMEFKEFLGYCDIYSYEFVENWAHCDVFCASLKKIAAKNQDALFEHAKGYLKEENPWVVRVGLIIMLSHYLKEPYLQEVLLKTDQVDSDFYYVQMAQAWLLATAWAKNPEMVHQYLEGNSLSYEVKAKFVQKARESFRVTPEDKAWLSEWKKTQTARGEVCL</sequence>
<dbReference type="Gene3D" id="1.25.10.90">
    <property type="match status" value="1"/>
</dbReference>
<comment type="caution">
    <text evidence="1">The sequence shown here is derived from an EMBL/GenBank/DDBJ whole genome shotgun (WGS) entry which is preliminary data.</text>
</comment>
<gene>
    <name evidence="1" type="ORF">CLNEO_25450</name>
</gene>
<evidence type="ECO:0000313" key="1">
    <source>
        <dbReference type="EMBL" id="KXL52029.1"/>
    </source>
</evidence>
<dbReference type="STRING" id="36847.CLNEO_25450"/>
<dbReference type="InterPro" id="IPR014825">
    <property type="entry name" value="DNA_alkylation"/>
</dbReference>
<name>A0A136WCF4_9FIRM</name>
<keyword evidence="2" id="KW-1185">Reference proteome</keyword>
<dbReference type="PANTHER" id="PTHR34070:SF1">
    <property type="entry name" value="DNA ALKYLATION REPAIR PROTEIN"/>
    <property type="match status" value="1"/>
</dbReference>
<dbReference type="OrthoDB" id="9784740at2"/>
<dbReference type="AlphaFoldDB" id="A0A136WCF4"/>
<dbReference type="Proteomes" id="UP000070539">
    <property type="component" value="Unassembled WGS sequence"/>
</dbReference>
<dbReference type="InterPro" id="IPR016024">
    <property type="entry name" value="ARM-type_fold"/>
</dbReference>